<reference evidence="1 2" key="1">
    <citation type="submission" date="2018-02" db="EMBL/GenBank/DDBJ databases">
        <title>The genomes of Aspergillus section Nigri reveals drivers in fungal speciation.</title>
        <authorList>
            <consortium name="DOE Joint Genome Institute"/>
            <person name="Vesth T.C."/>
            <person name="Nybo J."/>
            <person name="Theobald S."/>
            <person name="Brandl J."/>
            <person name="Frisvad J.C."/>
            <person name="Nielsen K.F."/>
            <person name="Lyhne E.K."/>
            <person name="Kogle M.E."/>
            <person name="Kuo A."/>
            <person name="Riley R."/>
            <person name="Clum A."/>
            <person name="Nolan M."/>
            <person name="Lipzen A."/>
            <person name="Salamov A."/>
            <person name="Henrissat B."/>
            <person name="Wiebenga A."/>
            <person name="De vries R.P."/>
            <person name="Grigoriev I.V."/>
            <person name="Mortensen U.H."/>
            <person name="Andersen M.R."/>
            <person name="Baker S.E."/>
        </authorList>
    </citation>
    <scope>NUCLEOTIDE SEQUENCE [LARGE SCALE GENOMIC DNA]</scope>
    <source>
        <strain evidence="1 2">CBS 114.80</strain>
    </source>
</reference>
<evidence type="ECO:0000313" key="2">
    <source>
        <dbReference type="Proteomes" id="UP000248817"/>
    </source>
</evidence>
<sequence>MIAVLLIEERQQNNIRDNNSLYRKATLDAVPVRTSTLQYIRQYGLARYSSSISSLSFTSLHFSIEFSPLTRFSLAKPVYGDHASDKPDNTIPVLNNDNGDINAGYGGKFVWLVAQYHDERGTGISDIRVVFSDHAREGALDLAKGAGGLYRYLEFRYGGEGERHVKQVVLARRSEPMTAATAQRLGFQDFSDNIDHGRRSFIYLLWNY</sequence>
<dbReference type="EMBL" id="KZ825504">
    <property type="protein sequence ID" value="PYI31334.1"/>
    <property type="molecule type" value="Genomic_DNA"/>
</dbReference>
<accession>A0A2V5IAS3</accession>
<proteinExistence type="predicted"/>
<dbReference type="AlphaFoldDB" id="A0A2V5IAS3"/>
<gene>
    <name evidence="1" type="ORF">BP00DRAFT_475312</name>
</gene>
<evidence type="ECO:0000313" key="1">
    <source>
        <dbReference type="EMBL" id="PYI31334.1"/>
    </source>
</evidence>
<protein>
    <submittedName>
        <fullName evidence="1">Uncharacterized protein</fullName>
    </submittedName>
</protein>
<keyword evidence="2" id="KW-1185">Reference proteome</keyword>
<organism evidence="1 2">
    <name type="scientific">Aspergillus indologenus CBS 114.80</name>
    <dbReference type="NCBI Taxonomy" id="1450541"/>
    <lineage>
        <taxon>Eukaryota</taxon>
        <taxon>Fungi</taxon>
        <taxon>Dikarya</taxon>
        <taxon>Ascomycota</taxon>
        <taxon>Pezizomycotina</taxon>
        <taxon>Eurotiomycetes</taxon>
        <taxon>Eurotiomycetidae</taxon>
        <taxon>Eurotiales</taxon>
        <taxon>Aspergillaceae</taxon>
        <taxon>Aspergillus</taxon>
        <taxon>Aspergillus subgen. Circumdati</taxon>
    </lineage>
</organism>
<dbReference type="Proteomes" id="UP000248817">
    <property type="component" value="Unassembled WGS sequence"/>
</dbReference>
<name>A0A2V5IAS3_9EURO</name>